<feature type="transmembrane region" description="Helical" evidence="5">
    <location>
        <begin position="195"/>
        <end position="223"/>
    </location>
</feature>
<dbReference type="PANTHER" id="PTHR37422">
    <property type="entry name" value="TEICHURONIC ACID BIOSYNTHESIS PROTEIN TUAE"/>
    <property type="match status" value="1"/>
</dbReference>
<dbReference type="PANTHER" id="PTHR37422:SF13">
    <property type="entry name" value="LIPOPOLYSACCHARIDE BIOSYNTHESIS PROTEIN PA4999-RELATED"/>
    <property type="match status" value="1"/>
</dbReference>
<reference evidence="7 8" key="1">
    <citation type="submission" date="2019-03" db="EMBL/GenBank/DDBJ databases">
        <title>Genomic Encyclopedia of Type Strains, Phase III (KMG-III): the genomes of soil and plant-associated and newly described type strains.</title>
        <authorList>
            <person name="Whitman W."/>
        </authorList>
    </citation>
    <scope>NUCLEOTIDE SEQUENCE [LARGE SCALE GENOMIC DNA]</scope>
    <source>
        <strain evidence="7 8">CGMCC 1.7002</strain>
    </source>
</reference>
<keyword evidence="4 5" id="KW-0472">Membrane</keyword>
<dbReference type="InterPro" id="IPR007016">
    <property type="entry name" value="O-antigen_ligase-rel_domated"/>
</dbReference>
<comment type="caution">
    <text evidence="7">The sequence shown here is derived from an EMBL/GenBank/DDBJ whole genome shotgun (WGS) entry which is preliminary data.</text>
</comment>
<feature type="transmembrane region" description="Helical" evidence="5">
    <location>
        <begin position="116"/>
        <end position="145"/>
    </location>
</feature>
<proteinExistence type="predicted"/>
<evidence type="ECO:0000256" key="2">
    <source>
        <dbReference type="ARBA" id="ARBA00022692"/>
    </source>
</evidence>
<feature type="transmembrane region" description="Helical" evidence="5">
    <location>
        <begin position="7"/>
        <end position="26"/>
    </location>
</feature>
<feature type="transmembrane region" description="Helical" evidence="5">
    <location>
        <begin position="165"/>
        <end position="183"/>
    </location>
</feature>
<keyword evidence="8" id="KW-1185">Reference proteome</keyword>
<dbReference type="EMBL" id="SNYR01000004">
    <property type="protein sequence ID" value="TDQ60443.1"/>
    <property type="molecule type" value="Genomic_DNA"/>
</dbReference>
<evidence type="ECO:0000256" key="3">
    <source>
        <dbReference type="ARBA" id="ARBA00022989"/>
    </source>
</evidence>
<organism evidence="7 8">
    <name type="scientific">Maritalea mobilis</name>
    <dbReference type="NCBI Taxonomy" id="483324"/>
    <lineage>
        <taxon>Bacteria</taxon>
        <taxon>Pseudomonadati</taxon>
        <taxon>Pseudomonadota</taxon>
        <taxon>Alphaproteobacteria</taxon>
        <taxon>Hyphomicrobiales</taxon>
        <taxon>Devosiaceae</taxon>
        <taxon>Maritalea</taxon>
    </lineage>
</organism>
<protein>
    <recommendedName>
        <fullName evidence="6">O-antigen ligase-related domain-containing protein</fullName>
    </recommendedName>
</protein>
<dbReference type="GO" id="GO:0016020">
    <property type="term" value="C:membrane"/>
    <property type="evidence" value="ECO:0007669"/>
    <property type="project" value="UniProtKB-SubCell"/>
</dbReference>
<keyword evidence="2 5" id="KW-0812">Transmembrane</keyword>
<evidence type="ECO:0000256" key="1">
    <source>
        <dbReference type="ARBA" id="ARBA00004141"/>
    </source>
</evidence>
<evidence type="ECO:0000313" key="7">
    <source>
        <dbReference type="EMBL" id="TDQ60443.1"/>
    </source>
</evidence>
<evidence type="ECO:0000256" key="5">
    <source>
        <dbReference type="SAM" id="Phobius"/>
    </source>
</evidence>
<name>A0A4R6VCD0_9HYPH</name>
<feature type="transmembrane region" description="Helical" evidence="5">
    <location>
        <begin position="304"/>
        <end position="328"/>
    </location>
</feature>
<dbReference type="RefSeq" id="WP_133573935.1">
    <property type="nucleotide sequence ID" value="NZ_SNYR01000004.1"/>
</dbReference>
<accession>A0A4R6VCD0</accession>
<evidence type="ECO:0000313" key="8">
    <source>
        <dbReference type="Proteomes" id="UP000295391"/>
    </source>
</evidence>
<feature type="transmembrane region" description="Helical" evidence="5">
    <location>
        <begin position="32"/>
        <end position="50"/>
    </location>
</feature>
<evidence type="ECO:0000256" key="4">
    <source>
        <dbReference type="ARBA" id="ARBA00023136"/>
    </source>
</evidence>
<dbReference type="InterPro" id="IPR051533">
    <property type="entry name" value="WaaL-like"/>
</dbReference>
<feature type="domain" description="O-antigen ligase-related" evidence="6">
    <location>
        <begin position="193"/>
        <end position="319"/>
    </location>
</feature>
<evidence type="ECO:0000259" key="6">
    <source>
        <dbReference type="Pfam" id="PF04932"/>
    </source>
</evidence>
<feature type="transmembrane region" description="Helical" evidence="5">
    <location>
        <begin position="229"/>
        <end position="249"/>
    </location>
</feature>
<dbReference type="Pfam" id="PF04932">
    <property type="entry name" value="Wzy_C"/>
    <property type="match status" value="1"/>
</dbReference>
<feature type="transmembrane region" description="Helical" evidence="5">
    <location>
        <begin position="57"/>
        <end position="75"/>
    </location>
</feature>
<comment type="subcellular location">
    <subcellularLocation>
        <location evidence="1">Membrane</location>
        <topology evidence="1">Multi-pass membrane protein</topology>
    </subcellularLocation>
</comment>
<feature type="transmembrane region" description="Helical" evidence="5">
    <location>
        <begin position="87"/>
        <end position="104"/>
    </location>
</feature>
<keyword evidence="3 5" id="KW-1133">Transmembrane helix</keyword>
<gene>
    <name evidence="7" type="ORF">ATL17_3330</name>
</gene>
<sequence length="384" mass="43159">MLINRLFLGKSIAFVLVISSILPSLVDTPLQYFDFLIVSLISLACALLYVNSIAKNPLVFLFFASIALLVLHLAISISNIEDLAKDVLRFGTLLIIVLNVHHSYPIELKDQIKTAAFVIWIFNFIFFVLYNSCDIFARFAFNIYYNNPNFEEFYGYFLTRFGGTFGNPNALGISTVFLASVFFGEKTIAAKLSFAMTLAVLLATQSRTAAIVFAIMLFVYYGIRDFKLYITIFVAISLIASFLSLLGYVEIDFLMERYFFSINLAGRVELWQSALPALTENLTIFLIGRGAFKSEFLILDNEYLVFFIQFGIVGFLCFVFVLISLLLIACKSFYMSEGKLLLAQTLGFCAASLAASPLTMLKTSVVLVIVLSTQISLLKRRRRS</sequence>
<feature type="transmembrane region" description="Helical" evidence="5">
    <location>
        <begin position="270"/>
        <end position="292"/>
    </location>
</feature>
<dbReference type="Proteomes" id="UP000295391">
    <property type="component" value="Unassembled WGS sequence"/>
</dbReference>
<dbReference type="AlphaFoldDB" id="A0A4R6VCD0"/>